<accession>A0ABQ8RYF1</accession>
<evidence type="ECO:0000313" key="1">
    <source>
        <dbReference type="EMBL" id="KAJ4426679.1"/>
    </source>
</evidence>
<gene>
    <name evidence="1" type="ORF">ANN_26477</name>
</gene>
<organism evidence="1 2">
    <name type="scientific">Periplaneta americana</name>
    <name type="common">American cockroach</name>
    <name type="synonym">Blatta americana</name>
    <dbReference type="NCBI Taxonomy" id="6978"/>
    <lineage>
        <taxon>Eukaryota</taxon>
        <taxon>Metazoa</taxon>
        <taxon>Ecdysozoa</taxon>
        <taxon>Arthropoda</taxon>
        <taxon>Hexapoda</taxon>
        <taxon>Insecta</taxon>
        <taxon>Pterygota</taxon>
        <taxon>Neoptera</taxon>
        <taxon>Polyneoptera</taxon>
        <taxon>Dictyoptera</taxon>
        <taxon>Blattodea</taxon>
        <taxon>Blattoidea</taxon>
        <taxon>Blattidae</taxon>
        <taxon>Blattinae</taxon>
        <taxon>Periplaneta</taxon>
    </lineage>
</organism>
<protein>
    <submittedName>
        <fullName evidence="1">Uncharacterized protein</fullName>
    </submittedName>
</protein>
<evidence type="ECO:0000313" key="2">
    <source>
        <dbReference type="Proteomes" id="UP001148838"/>
    </source>
</evidence>
<sequence>MAGLLRAAMNLGFLKAIQRRNFKIVNAIESEFETTINQFVAYSLALDQSTDRNDKAHLAIFIRGVNEHFTVSECLLDVITKYNWRRSFPGTERHHRTEEVEFAVSIATEENSQPIREITKILLEASKVIDLKINPEKTKYMIMSRDQNIVRNGDLKIGDLSFEEVEKFKCLGATDYRPNITLGEDSLANTESTFILKTEKQLEEEQFGFRKGIGTRDAIGLVSTIGERYLEKNKEVYVVYNTGGVIAGERRIKCIRLADDIALLAEEEILRDMLLELNDSYSTPEVSKKRIVIRALDAVRRTQCAVRLEKGKKFLPQQMIAISGGSWQ</sequence>
<keyword evidence="2" id="KW-1185">Reference proteome</keyword>
<proteinExistence type="predicted"/>
<reference evidence="1 2" key="1">
    <citation type="journal article" date="2022" name="Allergy">
        <title>Genome assembly and annotation of Periplaneta americana reveal a comprehensive cockroach allergen profile.</title>
        <authorList>
            <person name="Wang L."/>
            <person name="Xiong Q."/>
            <person name="Saelim N."/>
            <person name="Wang L."/>
            <person name="Nong W."/>
            <person name="Wan A.T."/>
            <person name="Shi M."/>
            <person name="Liu X."/>
            <person name="Cao Q."/>
            <person name="Hui J.H.L."/>
            <person name="Sookrung N."/>
            <person name="Leung T.F."/>
            <person name="Tungtrongchitr A."/>
            <person name="Tsui S.K.W."/>
        </authorList>
    </citation>
    <scope>NUCLEOTIDE SEQUENCE [LARGE SCALE GENOMIC DNA]</scope>
    <source>
        <strain evidence="1">PWHHKU_190912</strain>
    </source>
</reference>
<name>A0ABQ8RYF1_PERAM</name>
<dbReference type="EMBL" id="JAJSOF020000039">
    <property type="protein sequence ID" value="KAJ4426679.1"/>
    <property type="molecule type" value="Genomic_DNA"/>
</dbReference>
<dbReference type="Proteomes" id="UP001148838">
    <property type="component" value="Unassembled WGS sequence"/>
</dbReference>
<comment type="caution">
    <text evidence="1">The sequence shown here is derived from an EMBL/GenBank/DDBJ whole genome shotgun (WGS) entry which is preliminary data.</text>
</comment>